<evidence type="ECO:0000256" key="2">
    <source>
        <dbReference type="ARBA" id="ARBA00022741"/>
    </source>
</evidence>
<dbReference type="HAMAP" id="MF_01894">
    <property type="entry name" value="Smc_prok"/>
    <property type="match status" value="1"/>
</dbReference>
<dbReference type="Gene3D" id="3.40.50.300">
    <property type="entry name" value="P-loop containing nucleotide triphosphate hydrolases"/>
    <property type="match status" value="2"/>
</dbReference>
<comment type="caution">
    <text evidence="8">The sequence shown here is derived from an EMBL/GenBank/DDBJ whole genome shotgun (WGS) entry which is preliminary data.</text>
</comment>
<feature type="coiled-coil region" evidence="6">
    <location>
        <begin position="683"/>
        <end position="710"/>
    </location>
</feature>
<gene>
    <name evidence="6" type="primary">smc</name>
    <name evidence="8" type="ORF">A3G33_07005</name>
</gene>
<dbReference type="SUPFAM" id="SSF75553">
    <property type="entry name" value="Smc hinge domain"/>
    <property type="match status" value="1"/>
</dbReference>
<dbReference type="GO" id="GO:0003677">
    <property type="term" value="F:DNA binding"/>
    <property type="evidence" value="ECO:0007669"/>
    <property type="project" value="UniProtKB-UniRule"/>
</dbReference>
<comment type="subcellular location">
    <subcellularLocation>
        <location evidence="6">Cytoplasm</location>
    </subcellularLocation>
</comment>
<name>A0A1G1KYJ3_9BACT</name>
<dbReference type="AlphaFoldDB" id="A0A1G1KYJ3"/>
<dbReference type="PIRSF" id="PIRSF005719">
    <property type="entry name" value="SMC"/>
    <property type="match status" value="1"/>
</dbReference>
<comment type="similarity">
    <text evidence="6">Belongs to the SMC family.</text>
</comment>
<proteinExistence type="inferred from homology"/>
<dbReference type="GO" id="GO:0006260">
    <property type="term" value="P:DNA replication"/>
    <property type="evidence" value="ECO:0007669"/>
    <property type="project" value="UniProtKB-UniRule"/>
</dbReference>
<evidence type="ECO:0000256" key="5">
    <source>
        <dbReference type="ARBA" id="ARBA00023125"/>
    </source>
</evidence>
<dbReference type="GO" id="GO:0030261">
    <property type="term" value="P:chromosome condensation"/>
    <property type="evidence" value="ECO:0007669"/>
    <property type="project" value="InterPro"/>
</dbReference>
<accession>A0A1G1KYJ3</accession>
<dbReference type="InterPro" id="IPR010935">
    <property type="entry name" value="SMC_hinge"/>
</dbReference>
<organism evidence="8 9">
    <name type="scientific">Candidatus Danuiimicrobium aquiferis</name>
    <dbReference type="NCBI Taxonomy" id="1801832"/>
    <lineage>
        <taxon>Bacteria</taxon>
        <taxon>Pseudomonadati</taxon>
        <taxon>Candidatus Omnitrophota</taxon>
        <taxon>Candidatus Danuiimicrobium</taxon>
    </lineage>
</organism>
<dbReference type="SUPFAM" id="SSF52540">
    <property type="entry name" value="P-loop containing nucleoside triphosphate hydrolases"/>
    <property type="match status" value="1"/>
</dbReference>
<dbReference type="GO" id="GO:0005737">
    <property type="term" value="C:cytoplasm"/>
    <property type="evidence" value="ECO:0007669"/>
    <property type="project" value="UniProtKB-SubCell"/>
</dbReference>
<dbReference type="InterPro" id="IPR036277">
    <property type="entry name" value="SMC_hinge_sf"/>
</dbReference>
<comment type="subunit">
    <text evidence="6">Homodimer.</text>
</comment>
<reference evidence="8 9" key="1">
    <citation type="journal article" date="2016" name="Nat. Commun.">
        <title>Thousands of microbial genomes shed light on interconnected biogeochemical processes in an aquifer system.</title>
        <authorList>
            <person name="Anantharaman K."/>
            <person name="Brown C.T."/>
            <person name="Hug L.A."/>
            <person name="Sharon I."/>
            <person name="Castelle C.J."/>
            <person name="Probst A.J."/>
            <person name="Thomas B.C."/>
            <person name="Singh A."/>
            <person name="Wilkins M.J."/>
            <person name="Karaoz U."/>
            <person name="Brodie E.L."/>
            <person name="Williams K.H."/>
            <person name="Hubbard S.S."/>
            <person name="Banfield J.F."/>
        </authorList>
    </citation>
    <scope>NUCLEOTIDE SEQUENCE [LARGE SCALE GENOMIC DNA]</scope>
</reference>
<dbReference type="NCBIfam" id="TIGR02168">
    <property type="entry name" value="SMC_prok_B"/>
    <property type="match status" value="1"/>
</dbReference>
<dbReference type="Proteomes" id="UP000178187">
    <property type="component" value="Unassembled WGS sequence"/>
</dbReference>
<evidence type="ECO:0000313" key="9">
    <source>
        <dbReference type="Proteomes" id="UP000178187"/>
    </source>
</evidence>
<evidence type="ECO:0000256" key="1">
    <source>
        <dbReference type="ARBA" id="ARBA00022490"/>
    </source>
</evidence>
<sequence>MYLKKVELFGFKSFALKTEIVFEKGVTCVVGPNGCGKSNISDSIRWVLGERSAKLLRGAKMEDVIFGGTEFRKPLNLCEVSLVIDNTDQKLPLQYSDVVITRRLHRSGESEYLINKTPCRLKDIQDLIADTGLGSNSYSMIEQGRIDYILNAEADERRYLIEEAAGISKYKIKKEEAIRKLERTDQNLLRLNDIVAEVERNIKYAERQAKRAARFKDQLEQLKVMEIKKAFEELRHCEEQTSGLDQKRAAHQETLNRMEEQLSTKNKTMSELEARLRELEQLFYAQEAIRSDIKQKQVSIEDHEKFYREKIETLKLSNEKVLGEIESLKKRLAVVNGEIVRKEAEYKAILRDRDDILRNKLEKESVLETFASKDAIHQNELQQNKTRLFDLAREISDLKNKISKIDSDLQSIERSKHHFYAQKDKHLASLDSLLERNLVIRELKDFLQIKILEAEKNLRTVLNEKEEVASYLQQLLRESTEHIMEKAKIESQIQIFQEQHDAYQKDLKDAGSASTETLKLDFVKILSETISVKPGYEAALETALDELTSSLIASDLDSAATMVKQLKGANARRLNILIRSDLAGVGDWLEDKITAAHPLVGIPLLNVVEIEEGYSPLIRELLKDVYIIKDCAIERLREVLALSKASTFVTKSGYFLFAANRIFYRNPSNQKTDPPPWTAKKDMRELRQTLDKASEKINNINNLCYQYEERLLILTKEEDKFREDLKKCQSAHARISASFDGIREQAISIFSELRLITAEGIQNAAEMKQLREERTAYSGSLTNLEATEADLRAIFDKLQHAISVLKEQKDHVVRDLSYILARFEVLREKEDDIENGLAFLKGQYSDIDQRVLILTSEREIAAKEVSKLTEELTKLEEEKIMVNQQVIEKTVLVEHTKKERNEVQTYRETLLSELNELTRSVSDEKQKFHEISIEEIEIGHRKENARHELQTRYKISLTELNPDDYVIADEERPMMEEEIEKLRSKLDEIGPVNLLAIEEHDELNQRYQFLVAQQKDLIDSKEQLLETIRKINRTTKKLFDETFLKVKESFQSYFKVLFSGGHADLILLDELHPLDSGIDIIARPPGKKPQHITLLSGGEKAMTALALLFSLFSVRPSPFCVLDEVDAPLDEANTDRFLSVLKPFLDTTQFIIVTHSRKTISIGDSLYGITMEEPGVSKIVSVRLSHDVEGIEHEDSKLAEEFNKVLV</sequence>
<dbReference type="CDD" id="cd03278">
    <property type="entry name" value="ABC_SMC_barmotin"/>
    <property type="match status" value="1"/>
</dbReference>
<dbReference type="GO" id="GO:0016887">
    <property type="term" value="F:ATP hydrolysis activity"/>
    <property type="evidence" value="ECO:0007669"/>
    <property type="project" value="InterPro"/>
</dbReference>
<comment type="function">
    <text evidence="6">Required for chromosome condensation and partitioning.</text>
</comment>
<dbReference type="Gene3D" id="3.30.70.1620">
    <property type="match status" value="1"/>
</dbReference>
<dbReference type="SMART" id="SM00968">
    <property type="entry name" value="SMC_hinge"/>
    <property type="match status" value="1"/>
</dbReference>
<dbReference type="PANTHER" id="PTHR43977">
    <property type="entry name" value="STRUCTURAL MAINTENANCE OF CHROMOSOMES PROTEIN 3"/>
    <property type="match status" value="1"/>
</dbReference>
<dbReference type="Pfam" id="PF06470">
    <property type="entry name" value="SMC_hinge"/>
    <property type="match status" value="1"/>
</dbReference>
<evidence type="ECO:0000313" key="8">
    <source>
        <dbReference type="EMBL" id="OGW97978.1"/>
    </source>
</evidence>
<feature type="coiled-coil region" evidence="6">
    <location>
        <begin position="858"/>
        <end position="927"/>
    </location>
</feature>
<protein>
    <recommendedName>
        <fullName evidence="6">Chromosome partition protein Smc</fullName>
    </recommendedName>
</protein>
<feature type="coiled-coil region" evidence="6">
    <location>
        <begin position="381"/>
        <end position="415"/>
    </location>
</feature>
<comment type="domain">
    <text evidence="6">Contains large globular domains required for ATP hydrolysis at each terminus and a third globular domain forming a flexible hinge near the middle of the molecule. These domains are separated by coiled-coil structures.</text>
</comment>
<keyword evidence="4 6" id="KW-0175">Coiled coil</keyword>
<dbReference type="Pfam" id="PF02463">
    <property type="entry name" value="SMC_N"/>
    <property type="match status" value="1"/>
</dbReference>
<dbReference type="InterPro" id="IPR003395">
    <property type="entry name" value="RecF/RecN/SMC_N"/>
</dbReference>
<evidence type="ECO:0000256" key="6">
    <source>
        <dbReference type="HAMAP-Rule" id="MF_01894"/>
    </source>
</evidence>
<evidence type="ECO:0000256" key="3">
    <source>
        <dbReference type="ARBA" id="ARBA00022840"/>
    </source>
</evidence>
<keyword evidence="1 6" id="KW-0963">Cytoplasm</keyword>
<keyword evidence="5 6" id="KW-0238">DNA-binding</keyword>
<dbReference type="GO" id="GO:0007062">
    <property type="term" value="P:sister chromatid cohesion"/>
    <property type="evidence" value="ECO:0007669"/>
    <property type="project" value="InterPro"/>
</dbReference>
<evidence type="ECO:0000256" key="4">
    <source>
        <dbReference type="ARBA" id="ARBA00023054"/>
    </source>
</evidence>
<keyword evidence="2 6" id="KW-0547">Nucleotide-binding</keyword>
<feature type="coiled-coil region" evidence="6">
    <location>
        <begin position="444"/>
        <end position="506"/>
    </location>
</feature>
<dbReference type="GO" id="GO:0005694">
    <property type="term" value="C:chromosome"/>
    <property type="evidence" value="ECO:0007669"/>
    <property type="project" value="InterPro"/>
</dbReference>
<feature type="coiled-coil region" evidence="6">
    <location>
        <begin position="167"/>
        <end position="345"/>
    </location>
</feature>
<dbReference type="GO" id="GO:0005524">
    <property type="term" value="F:ATP binding"/>
    <property type="evidence" value="ECO:0007669"/>
    <property type="project" value="UniProtKB-UniRule"/>
</dbReference>
<feature type="domain" description="SMC hinge" evidence="7">
    <location>
        <begin position="520"/>
        <end position="636"/>
    </location>
</feature>
<dbReference type="InterPro" id="IPR027417">
    <property type="entry name" value="P-loop_NTPase"/>
</dbReference>
<dbReference type="GO" id="GO:0007059">
    <property type="term" value="P:chromosome segregation"/>
    <property type="evidence" value="ECO:0007669"/>
    <property type="project" value="UniProtKB-UniRule"/>
</dbReference>
<keyword evidence="3 6" id="KW-0067">ATP-binding</keyword>
<dbReference type="InterPro" id="IPR011890">
    <property type="entry name" value="SMC_prok"/>
</dbReference>
<dbReference type="FunFam" id="3.40.50.300:FF:000984">
    <property type="entry name" value="Chromosome partition protein Smc"/>
    <property type="match status" value="1"/>
</dbReference>
<feature type="binding site" evidence="6">
    <location>
        <begin position="32"/>
        <end position="39"/>
    </location>
    <ligand>
        <name>ATP</name>
        <dbReference type="ChEBI" id="CHEBI:30616"/>
    </ligand>
</feature>
<evidence type="ECO:0000259" key="7">
    <source>
        <dbReference type="SMART" id="SM00968"/>
    </source>
</evidence>
<dbReference type="InterPro" id="IPR024704">
    <property type="entry name" value="SMC"/>
</dbReference>
<dbReference type="EMBL" id="MHFR01000037">
    <property type="protein sequence ID" value="OGW97978.1"/>
    <property type="molecule type" value="Genomic_DNA"/>
</dbReference>
<dbReference type="Gene3D" id="1.20.1060.20">
    <property type="match status" value="1"/>
</dbReference>